<dbReference type="InterPro" id="IPR012577">
    <property type="entry name" value="NIPSNAP"/>
</dbReference>
<dbReference type="SUPFAM" id="SSF54909">
    <property type="entry name" value="Dimeric alpha+beta barrel"/>
    <property type="match status" value="2"/>
</dbReference>
<protein>
    <submittedName>
        <fullName evidence="3">Protein NipSnap</fullName>
    </submittedName>
</protein>
<dbReference type="InterPro" id="IPR051557">
    <property type="entry name" value="NipSnap_domain"/>
</dbReference>
<dbReference type="AlphaFoldDB" id="A0A8X6YBJ3"/>
<evidence type="ECO:0000313" key="3">
    <source>
        <dbReference type="EMBL" id="GFY69233.1"/>
    </source>
</evidence>
<feature type="domain" description="NIPSNAP" evidence="2">
    <location>
        <begin position="88"/>
        <end position="183"/>
    </location>
</feature>
<dbReference type="GO" id="GO:0005739">
    <property type="term" value="C:mitochondrion"/>
    <property type="evidence" value="ECO:0007669"/>
    <property type="project" value="TreeGrafter"/>
</dbReference>
<dbReference type="Proteomes" id="UP000886998">
    <property type="component" value="Unassembled WGS sequence"/>
</dbReference>
<comment type="caution">
    <text evidence="3">The sequence shown here is derived from an EMBL/GenBank/DDBJ whole genome shotgun (WGS) entry which is preliminary data.</text>
</comment>
<dbReference type="Gene3D" id="3.30.70.100">
    <property type="match status" value="2"/>
</dbReference>
<keyword evidence="4" id="KW-1185">Reference proteome</keyword>
<reference evidence="3" key="1">
    <citation type="submission" date="2020-08" db="EMBL/GenBank/DDBJ databases">
        <title>Multicomponent nature underlies the extraordinary mechanical properties of spider dragline silk.</title>
        <authorList>
            <person name="Kono N."/>
            <person name="Nakamura H."/>
            <person name="Mori M."/>
            <person name="Yoshida Y."/>
            <person name="Ohtoshi R."/>
            <person name="Malay A.D."/>
            <person name="Moran D.A.P."/>
            <person name="Tomita M."/>
            <person name="Numata K."/>
            <person name="Arakawa K."/>
        </authorList>
    </citation>
    <scope>NUCLEOTIDE SEQUENCE</scope>
</reference>
<dbReference type="GO" id="GO:0000423">
    <property type="term" value="P:mitophagy"/>
    <property type="evidence" value="ECO:0007669"/>
    <property type="project" value="UniProtKB-ARBA"/>
</dbReference>
<sequence>MTALQITSAKLVFLRVQIAHSVRKTRSWTGTIYLDAQLCMKTAKFIGTGNVVNTNGGDGWFSKLLMVRKIDPGHDSHSKLLSASEIIYEMQTHDVKPKHIDSYLKNYELYCKTASQKSEGAELVGSWRVEIGDQDQYIHIWRYKHGYPHAHNFLDLCHTDKDLQSLIDERIKFLRHRENQFMLSFSFWGHPEPREDSNMYEMRSYVLKPGTMIEWGNNWARGVTYRKESAVAGFFSQIGQLYMVHHIWCYKDLQMRKNIRDAAWRKPGWDECVAHTVPLIREMQSRWMAPTSFSPIK</sequence>
<evidence type="ECO:0000259" key="2">
    <source>
        <dbReference type="Pfam" id="PF07978"/>
    </source>
</evidence>
<dbReference type="OrthoDB" id="10262843at2759"/>
<dbReference type="FunFam" id="3.30.70.100:FF:000003">
    <property type="entry name" value="Protein NipSnap homolog 2"/>
    <property type="match status" value="1"/>
</dbReference>
<dbReference type="PANTHER" id="PTHR21017">
    <property type="entry name" value="NIPSNAP-RELATED"/>
    <property type="match status" value="1"/>
</dbReference>
<accession>A0A8X6YBJ3</accession>
<proteinExistence type="inferred from homology"/>
<dbReference type="InterPro" id="IPR011008">
    <property type="entry name" value="Dimeric_a/b-barrel"/>
</dbReference>
<organism evidence="3 4">
    <name type="scientific">Trichonephila inaurata madagascariensis</name>
    <dbReference type="NCBI Taxonomy" id="2747483"/>
    <lineage>
        <taxon>Eukaryota</taxon>
        <taxon>Metazoa</taxon>
        <taxon>Ecdysozoa</taxon>
        <taxon>Arthropoda</taxon>
        <taxon>Chelicerata</taxon>
        <taxon>Arachnida</taxon>
        <taxon>Araneae</taxon>
        <taxon>Araneomorphae</taxon>
        <taxon>Entelegynae</taxon>
        <taxon>Araneoidea</taxon>
        <taxon>Nephilidae</taxon>
        <taxon>Trichonephila</taxon>
        <taxon>Trichonephila inaurata</taxon>
    </lineage>
</organism>
<dbReference type="EMBL" id="BMAV01017523">
    <property type="protein sequence ID" value="GFY69233.1"/>
    <property type="molecule type" value="Genomic_DNA"/>
</dbReference>
<dbReference type="Pfam" id="PF07978">
    <property type="entry name" value="NIPSNAP"/>
    <property type="match status" value="2"/>
</dbReference>
<feature type="domain" description="NIPSNAP" evidence="2">
    <location>
        <begin position="200"/>
        <end position="295"/>
    </location>
</feature>
<dbReference type="PANTHER" id="PTHR21017:SF17">
    <property type="entry name" value="PROTEIN NIPSNAP"/>
    <property type="match status" value="1"/>
</dbReference>
<gene>
    <name evidence="3" type="primary">Nipsnap</name>
    <name evidence="3" type="ORF">TNIN_377331</name>
</gene>
<name>A0A8X6YBJ3_9ARAC</name>
<evidence type="ECO:0000256" key="1">
    <source>
        <dbReference type="ARBA" id="ARBA00005291"/>
    </source>
</evidence>
<evidence type="ECO:0000313" key="4">
    <source>
        <dbReference type="Proteomes" id="UP000886998"/>
    </source>
</evidence>
<comment type="similarity">
    <text evidence="1">Belongs to the NipSnap family.</text>
</comment>